<dbReference type="Proteomes" id="UP000078335">
    <property type="component" value="Unassembled WGS sequence"/>
</dbReference>
<dbReference type="EMBL" id="LDRB01000026">
    <property type="protein sequence ID" value="KTR40838.1"/>
    <property type="molecule type" value="Genomic_DNA"/>
</dbReference>
<evidence type="ECO:0000256" key="2">
    <source>
        <dbReference type="SAM" id="Phobius"/>
    </source>
</evidence>
<reference evidence="3 4" key="1">
    <citation type="journal article" date="2016" name="Front. Microbiol.">
        <title>Genomic Resource of Rice Seed Associated Bacteria.</title>
        <authorList>
            <person name="Midha S."/>
            <person name="Bansal K."/>
            <person name="Sharma S."/>
            <person name="Kumar N."/>
            <person name="Patil P.P."/>
            <person name="Chaudhry V."/>
            <person name="Patil P.B."/>
        </authorList>
    </citation>
    <scope>NUCLEOTIDE SEQUENCE [LARGE SCALE GENOMIC DNA]</scope>
    <source>
        <strain evidence="3 4">NS263</strain>
    </source>
</reference>
<comment type="caution">
    <text evidence="3">The sequence shown here is derived from an EMBL/GenBank/DDBJ whole genome shotgun (WGS) entry which is preliminary data.</text>
</comment>
<keyword evidence="4" id="KW-1185">Reference proteome</keyword>
<dbReference type="RefSeq" id="WP_233422403.1">
    <property type="nucleotide sequence ID" value="NZ_LDRB01000026.1"/>
</dbReference>
<evidence type="ECO:0000313" key="4">
    <source>
        <dbReference type="Proteomes" id="UP000078335"/>
    </source>
</evidence>
<feature type="transmembrane region" description="Helical" evidence="2">
    <location>
        <begin position="21"/>
        <end position="42"/>
    </location>
</feature>
<evidence type="ECO:0000313" key="3">
    <source>
        <dbReference type="EMBL" id="KTR40838.1"/>
    </source>
</evidence>
<feature type="compositionally biased region" description="Polar residues" evidence="1">
    <location>
        <begin position="332"/>
        <end position="357"/>
    </location>
</feature>
<feature type="compositionally biased region" description="Polar residues" evidence="1">
    <location>
        <begin position="274"/>
        <end position="291"/>
    </location>
</feature>
<proteinExistence type="predicted"/>
<sequence>MNGLRRRIDLTRARDDQGLAMVIALIFSMVIVAFVATSLSIATSGRVKANADQNFNAALSAAYAGIADYQARLSNDNTYFQYGNPASAYSRGSSVSMPPSAKTNPAFGVGAGGSWAKVPVTAPDTPTSYYRYEVNTAQYGTSGTIKVRSTGMVGNAVRSVVASIRQQGFIDFLYFTDLEIQDPQISGASTANCVRYAYQGRPTTGCNEIAFGSGDVIAGPAHSNDTMRICEAKFTETPSTSYQPTGTALRYTARNSLNQACAGQQFPAGVDQPSFASSIGMPSTNSQQLQETRSDLGATVPRPGCLYTGPTDIVFNAGGTMTVKSPGTKFTNTTGDGATGGSNPAQCGQPGTSSGQLGSPAGATIPVPENNIVYVQNIPTDASNKNASSAVATCSNNGVGYPLAGEERPALGTAPCAYGSRNGDAFVKGDFHGQLTIAAQNYLYVTGDLRYVDSSADILGLTATNAVWVWNPYGSVSWNRNGAMLDDDGREIDAAIISAAHTFQVQNYDRGGARGKLTVKGAIAQRFRGIVSSGSNGYVKDYQYDARLKYTAPPRFLSPVTTSYGITTVGEVKAAFRTDGSAAS</sequence>
<keyword evidence="2" id="KW-1133">Transmembrane helix</keyword>
<evidence type="ECO:0008006" key="5">
    <source>
        <dbReference type="Google" id="ProtNLM"/>
    </source>
</evidence>
<feature type="region of interest" description="Disordered" evidence="1">
    <location>
        <begin position="274"/>
        <end position="303"/>
    </location>
</feature>
<accession>A0ABR5S8H0</accession>
<feature type="region of interest" description="Disordered" evidence="1">
    <location>
        <begin position="332"/>
        <end position="358"/>
    </location>
</feature>
<name>A0ABR5S8H0_9MICO</name>
<keyword evidence="2" id="KW-0472">Membrane</keyword>
<organism evidence="3 4">
    <name type="scientific">Curtobacterium oceanosedimentum</name>
    <dbReference type="NCBI Taxonomy" id="465820"/>
    <lineage>
        <taxon>Bacteria</taxon>
        <taxon>Bacillati</taxon>
        <taxon>Actinomycetota</taxon>
        <taxon>Actinomycetes</taxon>
        <taxon>Micrococcales</taxon>
        <taxon>Microbacteriaceae</taxon>
        <taxon>Curtobacterium</taxon>
    </lineage>
</organism>
<evidence type="ECO:0000256" key="1">
    <source>
        <dbReference type="SAM" id="MobiDB-lite"/>
    </source>
</evidence>
<protein>
    <recommendedName>
        <fullName evidence="5">Flp pilus-assembly TadG-like N-terminal domain-containing protein</fullName>
    </recommendedName>
</protein>
<gene>
    <name evidence="3" type="ORF">NS263_06445</name>
</gene>
<keyword evidence="2" id="KW-0812">Transmembrane</keyword>